<dbReference type="Pfam" id="PF07228">
    <property type="entry name" value="SpoIIE"/>
    <property type="match status" value="1"/>
</dbReference>
<dbReference type="RefSeq" id="WP_069293839.1">
    <property type="nucleotide sequence ID" value="NZ_CP140110.1"/>
</dbReference>
<sequence length="379" mass="42304">MLTCEIHVAQKNKPGENVCGDTVKFKRSQEKTVVSVSDGLGSGIKASILSTLTASIATRMVFDGIPISEVFRSVISTLPTCKVRGISYATLATCYVNHVSKECIIYEYDTPQVLVYRDGKFLELPKTLDLVEGRKIFETRFEVREEDVIFMMTDGIVQAGMGTKRFPFGFGEENVKKELTNLLINRVDLPSIVNHLVRLATLLDHGTKGDDATFCAIKVRKQRFLTVMVGPPERKEHDKIVVEKLFSSPGKRVICGGTTSQIVERITGKKVEIDFSSISEISPPIGYMEGVDLVTEGIITLTQVFRYFEGQATELGIGAQKLVDMLEEADVVHFLVGRAINPAHQNPLFAHDISLKFRLIRDIEKILQERGKIVIVEYF</sequence>
<dbReference type="EMBL" id="LWAF01000020">
    <property type="protein sequence ID" value="ODN29775.1"/>
    <property type="molecule type" value="Genomic_DNA"/>
</dbReference>
<dbReference type="InterPro" id="IPR001932">
    <property type="entry name" value="PPM-type_phosphatase-like_dom"/>
</dbReference>
<evidence type="ECO:0000313" key="4">
    <source>
        <dbReference type="Proteomes" id="UP000094570"/>
    </source>
</evidence>
<dbReference type="InterPro" id="IPR052016">
    <property type="entry name" value="Bact_Sigma-Reg"/>
</dbReference>
<keyword evidence="1" id="KW-0378">Hydrolase</keyword>
<name>A0A1E3G0M4_9BACT</name>
<gene>
    <name evidence="3" type="ORF">A4H02_08965</name>
</gene>
<dbReference type="STRING" id="1008305.A4H02_08965"/>
<evidence type="ECO:0000313" key="3">
    <source>
        <dbReference type="EMBL" id="ODN29775.1"/>
    </source>
</evidence>
<organism evidence="3 4">
    <name type="scientific">Fervidobacterium thailandense</name>
    <dbReference type="NCBI Taxonomy" id="1008305"/>
    <lineage>
        <taxon>Bacteria</taxon>
        <taxon>Thermotogati</taxon>
        <taxon>Thermotogota</taxon>
        <taxon>Thermotogae</taxon>
        <taxon>Thermotogales</taxon>
        <taxon>Fervidobacteriaceae</taxon>
        <taxon>Fervidobacterium</taxon>
    </lineage>
</organism>
<reference evidence="4" key="1">
    <citation type="submission" date="2016-04" db="EMBL/GenBank/DDBJ databases">
        <title>The genome sequence project of a novel Fervidobacterium isolate from a hot spring in Thailand.</title>
        <authorList>
            <person name="Gonzalez J.M."/>
            <person name="Cuecas A."/>
            <person name="Kanoksilapatham W."/>
        </authorList>
    </citation>
    <scope>NUCLEOTIDE SEQUENCE [LARGE SCALE GENOMIC DNA]</scope>
    <source>
        <strain evidence="4">FC2004</strain>
    </source>
</reference>
<dbReference type="InterPro" id="IPR036457">
    <property type="entry name" value="PPM-type-like_dom_sf"/>
</dbReference>
<comment type="caution">
    <text evidence="3">The sequence shown here is derived from an EMBL/GenBank/DDBJ whole genome shotgun (WGS) entry which is preliminary data.</text>
</comment>
<feature type="domain" description="PPM-type phosphatase" evidence="2">
    <location>
        <begin position="3"/>
        <end position="219"/>
    </location>
</feature>
<dbReference type="AlphaFoldDB" id="A0A1E3G0M4"/>
<dbReference type="Gene3D" id="3.60.40.10">
    <property type="entry name" value="PPM-type phosphatase domain"/>
    <property type="match status" value="1"/>
</dbReference>
<accession>A0A1E3G0M4</accession>
<dbReference type="Proteomes" id="UP000094570">
    <property type="component" value="Unassembled WGS sequence"/>
</dbReference>
<evidence type="ECO:0000259" key="2">
    <source>
        <dbReference type="SMART" id="SM00331"/>
    </source>
</evidence>
<dbReference type="PANTHER" id="PTHR43156:SF2">
    <property type="entry name" value="STAGE II SPORULATION PROTEIN E"/>
    <property type="match status" value="1"/>
</dbReference>
<dbReference type="GO" id="GO:0016791">
    <property type="term" value="F:phosphatase activity"/>
    <property type="evidence" value="ECO:0007669"/>
    <property type="project" value="TreeGrafter"/>
</dbReference>
<protein>
    <submittedName>
        <fullName evidence="3">Stage II sporulation protein</fullName>
    </submittedName>
</protein>
<dbReference type="OrthoDB" id="1090916at2"/>
<evidence type="ECO:0000256" key="1">
    <source>
        <dbReference type="ARBA" id="ARBA00022801"/>
    </source>
</evidence>
<keyword evidence="4" id="KW-1185">Reference proteome</keyword>
<dbReference type="SMART" id="SM00331">
    <property type="entry name" value="PP2C_SIG"/>
    <property type="match status" value="1"/>
</dbReference>
<dbReference type="PANTHER" id="PTHR43156">
    <property type="entry name" value="STAGE II SPORULATION PROTEIN E-RELATED"/>
    <property type="match status" value="1"/>
</dbReference>
<dbReference type="SUPFAM" id="SSF81606">
    <property type="entry name" value="PP2C-like"/>
    <property type="match status" value="1"/>
</dbReference>
<proteinExistence type="predicted"/>